<dbReference type="PROSITE" id="PS50848">
    <property type="entry name" value="START"/>
    <property type="match status" value="1"/>
</dbReference>
<dbReference type="InterPro" id="IPR004988">
    <property type="entry name" value="DUF273"/>
</dbReference>
<dbReference type="EMBL" id="KN716681">
    <property type="protein sequence ID" value="KJH42311.1"/>
    <property type="molecule type" value="Genomic_DNA"/>
</dbReference>
<evidence type="ECO:0000256" key="1">
    <source>
        <dbReference type="ARBA" id="ARBA00004240"/>
    </source>
</evidence>
<organism evidence="5 6">
    <name type="scientific">Dictyocaulus viviparus</name>
    <name type="common">Bovine lungworm</name>
    <dbReference type="NCBI Taxonomy" id="29172"/>
    <lineage>
        <taxon>Eukaryota</taxon>
        <taxon>Metazoa</taxon>
        <taxon>Ecdysozoa</taxon>
        <taxon>Nematoda</taxon>
        <taxon>Chromadorea</taxon>
        <taxon>Rhabditida</taxon>
        <taxon>Rhabditina</taxon>
        <taxon>Rhabditomorpha</taxon>
        <taxon>Strongyloidea</taxon>
        <taxon>Metastrongylidae</taxon>
        <taxon>Dictyocaulus</taxon>
    </lineage>
</organism>
<evidence type="ECO:0000256" key="2">
    <source>
        <dbReference type="ARBA" id="ARBA00022824"/>
    </source>
</evidence>
<dbReference type="Pfam" id="PF01852">
    <property type="entry name" value="START"/>
    <property type="match status" value="1"/>
</dbReference>
<dbReference type="Gene3D" id="2.30.29.30">
    <property type="entry name" value="Pleckstrin-homology domain (PH domain)/Phosphotyrosine-binding domain (PTB)"/>
    <property type="match status" value="1"/>
</dbReference>
<evidence type="ECO:0000313" key="6">
    <source>
        <dbReference type="Proteomes" id="UP000053766"/>
    </source>
</evidence>
<dbReference type="InterPro" id="IPR002913">
    <property type="entry name" value="START_lipid-bd_dom"/>
</dbReference>
<dbReference type="Proteomes" id="UP000053766">
    <property type="component" value="Unassembled WGS sequence"/>
</dbReference>
<sequence length="634" mass="72922">MLPPCGTLLKWTNYINGWRERYFEIKHGHLVYYISKADQASGCRGSISLKSIVVTLHEFNDCEFTVSVGDVAWQIQIMAPILQEHIRLALQFLHYHLTDKVIVSRVAELEAYRTMCREQMISIRRELQRSGVPHAKILSINATHVAMLDNINQIIQLAKNEQDPATSSNKWISCTPTTSSASFPLSVDGDNEPISQENTVCLNTATHSVIDMASDCGDEWHDADEHSSLSFDSAEEAMEQQPHTVEAFSTLNNRHIVEEEQKTNRILLFGNYDTILLPKTHSYYNFVDNLAKEQLKYALAGVEEKVWTLFAEDGSMKMYTREETADGGLPVDPLKAVHQVKGVTALEFMHYFFDDKYKMEWDHTLNGMSVVERISRDTMVLHQRHKTVWPAASRESLFVSHIRRVDEFKNNEAHDLYIVCNKDVTREDVPSVFGISLMRLWALLSACPHMYMIFIICTLLVLVVVVIEEINVGSGFIAVMNYYNREVLIPIQNKREMRTMISIVVFIQNASNKEQYEQAQASVKCYADHHSYPLHLVIAEEEADLFSDCPQKDFMFQRHCIFAYMMSTWPEEWFLFLDADMAVINPNHLIEEYIPTDPKVHIVFYNRIFNHEVMAGSYLARSNNCMILILASFV</sequence>
<dbReference type="SUPFAM" id="SSF55961">
    <property type="entry name" value="Bet v1-like"/>
    <property type="match status" value="1"/>
</dbReference>
<dbReference type="AlphaFoldDB" id="A0A0D8XJ09"/>
<dbReference type="Pfam" id="PF00169">
    <property type="entry name" value="PH"/>
    <property type="match status" value="1"/>
</dbReference>
<dbReference type="PANTHER" id="PTHR31562:SF2">
    <property type="entry name" value="NUCLEOTIDE-DIPHOSPHO-SUGAR TRANSFERASE"/>
    <property type="match status" value="1"/>
</dbReference>
<dbReference type="InterPro" id="IPR029044">
    <property type="entry name" value="Nucleotide-diphossugar_trans"/>
</dbReference>
<dbReference type="InterPro" id="IPR011993">
    <property type="entry name" value="PH-like_dom_sf"/>
</dbReference>
<gene>
    <name evidence="5" type="ORF">DICVIV_11708</name>
</gene>
<dbReference type="SMART" id="SM00234">
    <property type="entry name" value="START"/>
    <property type="match status" value="1"/>
</dbReference>
<dbReference type="GO" id="GO:0005783">
    <property type="term" value="C:endoplasmic reticulum"/>
    <property type="evidence" value="ECO:0007669"/>
    <property type="project" value="UniProtKB-SubCell"/>
</dbReference>
<reference evidence="5 6" key="1">
    <citation type="submission" date="2013-11" db="EMBL/GenBank/DDBJ databases">
        <title>Draft genome of the bovine lungworm Dictyocaulus viviparus.</title>
        <authorList>
            <person name="Mitreva M."/>
        </authorList>
    </citation>
    <scope>NUCLEOTIDE SEQUENCE [LARGE SCALE GENOMIC DNA]</scope>
    <source>
        <strain evidence="5 6">HannoverDv2000</strain>
    </source>
</reference>
<evidence type="ECO:0000256" key="3">
    <source>
        <dbReference type="SAM" id="Phobius"/>
    </source>
</evidence>
<keyword evidence="2" id="KW-0256">Endoplasmic reticulum</keyword>
<accession>A0A0D8XJ09</accession>
<dbReference type="InterPro" id="IPR023393">
    <property type="entry name" value="START-like_dom_sf"/>
</dbReference>
<feature type="transmembrane region" description="Helical" evidence="3">
    <location>
        <begin position="440"/>
        <end position="467"/>
    </location>
</feature>
<evidence type="ECO:0000313" key="5">
    <source>
        <dbReference type="EMBL" id="KJH42311.1"/>
    </source>
</evidence>
<dbReference type="PANTHER" id="PTHR31562">
    <property type="entry name" value="PROTEIN CBG18972"/>
    <property type="match status" value="1"/>
</dbReference>
<dbReference type="InterPro" id="IPR001849">
    <property type="entry name" value="PH_domain"/>
</dbReference>
<protein>
    <submittedName>
        <fullName evidence="5">START domain protein</fullName>
    </submittedName>
</protein>
<dbReference type="Gene3D" id="3.90.550.10">
    <property type="entry name" value="Spore Coat Polysaccharide Biosynthesis Protein SpsA, Chain A"/>
    <property type="match status" value="1"/>
</dbReference>
<name>A0A0D8XJ09_DICVI</name>
<dbReference type="STRING" id="29172.A0A0D8XJ09"/>
<feature type="domain" description="START" evidence="4">
    <location>
        <begin position="299"/>
        <end position="453"/>
    </location>
</feature>
<keyword evidence="3" id="KW-1133">Transmembrane helix</keyword>
<evidence type="ECO:0000259" key="4">
    <source>
        <dbReference type="PROSITE" id="PS50848"/>
    </source>
</evidence>
<keyword evidence="6" id="KW-1185">Reference proteome</keyword>
<dbReference type="Pfam" id="PF03314">
    <property type="entry name" value="DUF273"/>
    <property type="match status" value="1"/>
</dbReference>
<dbReference type="GO" id="GO:0008289">
    <property type="term" value="F:lipid binding"/>
    <property type="evidence" value="ECO:0007669"/>
    <property type="project" value="InterPro"/>
</dbReference>
<reference evidence="6" key="2">
    <citation type="journal article" date="2016" name="Sci. Rep.">
        <title>Dictyocaulus viviparus genome, variome and transcriptome elucidate lungworm biology and support future intervention.</title>
        <authorList>
            <person name="McNulty S.N."/>
            <person name="Strube C."/>
            <person name="Rosa B.A."/>
            <person name="Martin J.C."/>
            <person name="Tyagi R."/>
            <person name="Choi Y.J."/>
            <person name="Wang Q."/>
            <person name="Hallsworth Pepin K."/>
            <person name="Zhang X."/>
            <person name="Ozersky P."/>
            <person name="Wilson R.K."/>
            <person name="Sternberg P.W."/>
            <person name="Gasser R.B."/>
            <person name="Mitreva M."/>
        </authorList>
    </citation>
    <scope>NUCLEOTIDE SEQUENCE [LARGE SCALE GENOMIC DNA]</scope>
    <source>
        <strain evidence="6">HannoverDv2000</strain>
    </source>
</reference>
<comment type="subcellular location">
    <subcellularLocation>
        <location evidence="1">Endoplasmic reticulum</location>
    </subcellularLocation>
</comment>
<keyword evidence="3" id="KW-0472">Membrane</keyword>
<dbReference type="Gene3D" id="3.30.530.20">
    <property type="match status" value="1"/>
</dbReference>
<keyword evidence="3" id="KW-0812">Transmembrane</keyword>
<proteinExistence type="predicted"/>
<dbReference type="OrthoDB" id="2344588at2759"/>
<dbReference type="SUPFAM" id="SSF50729">
    <property type="entry name" value="PH domain-like"/>
    <property type="match status" value="1"/>
</dbReference>